<keyword evidence="1" id="KW-0732">Signal</keyword>
<organism evidence="2">
    <name type="scientific">Arundo donax</name>
    <name type="common">Giant reed</name>
    <name type="synonym">Donax arundinaceus</name>
    <dbReference type="NCBI Taxonomy" id="35708"/>
    <lineage>
        <taxon>Eukaryota</taxon>
        <taxon>Viridiplantae</taxon>
        <taxon>Streptophyta</taxon>
        <taxon>Embryophyta</taxon>
        <taxon>Tracheophyta</taxon>
        <taxon>Spermatophyta</taxon>
        <taxon>Magnoliopsida</taxon>
        <taxon>Liliopsida</taxon>
        <taxon>Poales</taxon>
        <taxon>Poaceae</taxon>
        <taxon>PACMAD clade</taxon>
        <taxon>Arundinoideae</taxon>
        <taxon>Arundineae</taxon>
        <taxon>Arundo</taxon>
    </lineage>
</organism>
<reference evidence="2" key="2">
    <citation type="journal article" date="2015" name="Data Brief">
        <title>Shoot transcriptome of the giant reed, Arundo donax.</title>
        <authorList>
            <person name="Barrero R.A."/>
            <person name="Guerrero F.D."/>
            <person name="Moolhuijzen P."/>
            <person name="Goolsby J.A."/>
            <person name="Tidwell J."/>
            <person name="Bellgard S.E."/>
            <person name="Bellgard M.I."/>
        </authorList>
    </citation>
    <scope>NUCLEOTIDE SEQUENCE</scope>
    <source>
        <tissue evidence="2">Shoot tissue taken approximately 20 cm above the soil surface</tissue>
    </source>
</reference>
<accession>A0A0A8XWZ8</accession>
<feature type="signal peptide" evidence="1">
    <location>
        <begin position="1"/>
        <end position="28"/>
    </location>
</feature>
<proteinExistence type="predicted"/>
<evidence type="ECO:0000313" key="2">
    <source>
        <dbReference type="EMBL" id="JAD17165.1"/>
    </source>
</evidence>
<evidence type="ECO:0000256" key="1">
    <source>
        <dbReference type="SAM" id="SignalP"/>
    </source>
</evidence>
<evidence type="ECO:0008006" key="3">
    <source>
        <dbReference type="Google" id="ProtNLM"/>
    </source>
</evidence>
<name>A0A0A8XWZ8_ARUDO</name>
<dbReference type="AlphaFoldDB" id="A0A0A8XWZ8"/>
<feature type="chain" id="PRO_5002042000" description="Bifunctional inhibitor/plant lipid transfer protein/seed storage helical domain-containing protein" evidence="1">
    <location>
        <begin position="29"/>
        <end position="113"/>
    </location>
</feature>
<reference evidence="2" key="1">
    <citation type="submission" date="2014-09" db="EMBL/GenBank/DDBJ databases">
        <authorList>
            <person name="Magalhaes I.L.F."/>
            <person name="Oliveira U."/>
            <person name="Santos F.R."/>
            <person name="Vidigal T.H.D.A."/>
            <person name="Brescovit A.D."/>
            <person name="Santos A.J."/>
        </authorList>
    </citation>
    <scope>NUCLEOTIDE SEQUENCE</scope>
    <source>
        <tissue evidence="2">Shoot tissue taken approximately 20 cm above the soil surface</tissue>
    </source>
</reference>
<sequence>MAPTKLAAMLFIAAVVVFAFAAAPTATAYPGYGAPESCQTQIGYFKNCLARDEIREQCCSVVENRGCLCQLEKEVAVPCPPHRRHGQPCPGKGAPPVKLSELQHLPCFKGLKC</sequence>
<dbReference type="EMBL" id="GBRH01280730">
    <property type="protein sequence ID" value="JAD17165.1"/>
    <property type="molecule type" value="Transcribed_RNA"/>
</dbReference>
<protein>
    <recommendedName>
        <fullName evidence="3">Bifunctional inhibitor/plant lipid transfer protein/seed storage helical domain-containing protein</fullName>
    </recommendedName>
</protein>